<dbReference type="EMBL" id="CP053586">
    <property type="protein sequence ID" value="WNZ26795.1"/>
    <property type="molecule type" value="Genomic_DNA"/>
</dbReference>
<proteinExistence type="predicted"/>
<organism evidence="2">
    <name type="scientific">Leptolyngbya sp. NK1-12</name>
    <dbReference type="NCBI Taxonomy" id="2547451"/>
    <lineage>
        <taxon>Bacteria</taxon>
        <taxon>Bacillati</taxon>
        <taxon>Cyanobacteriota</taxon>
        <taxon>Cyanophyceae</taxon>
        <taxon>Leptolyngbyales</taxon>
        <taxon>Leptolyngbyaceae</taxon>
        <taxon>Leptolyngbya group</taxon>
        <taxon>Leptolyngbya</taxon>
    </lineage>
</organism>
<gene>
    <name evidence="2" type="ORF">HJG54_25605</name>
</gene>
<evidence type="ECO:0000256" key="1">
    <source>
        <dbReference type="SAM" id="MobiDB-lite"/>
    </source>
</evidence>
<feature type="region of interest" description="Disordered" evidence="1">
    <location>
        <begin position="77"/>
        <end position="105"/>
    </location>
</feature>
<accession>A0AA96WLE9</accession>
<reference evidence="2" key="1">
    <citation type="submission" date="2020-05" db="EMBL/GenBank/DDBJ databases">
        <authorList>
            <person name="Zhu T."/>
            <person name="Keshari N."/>
            <person name="Lu X."/>
        </authorList>
    </citation>
    <scope>NUCLEOTIDE SEQUENCE</scope>
    <source>
        <strain evidence="2">NK1-12</strain>
    </source>
</reference>
<sequence length="132" mass="14700">MLLSAMNSDTLTQLIQKGFRVTLGATATLVEALQDPQRREANLDKLTTELSQLAEEWETKGISTEQEARNFVDTLWRRETNPSAGQTAPPSPIPSLPRESVSPDVQQDLQELTAQIAAIRAEIERLRDQDNS</sequence>
<dbReference type="AlphaFoldDB" id="A0AA96WLE9"/>
<protein>
    <submittedName>
        <fullName evidence="2">Uncharacterized protein</fullName>
    </submittedName>
</protein>
<evidence type="ECO:0000313" key="2">
    <source>
        <dbReference type="EMBL" id="WNZ26795.1"/>
    </source>
</evidence>
<name>A0AA96WLE9_9CYAN</name>